<organism evidence="2 3">
    <name type="scientific">Pleurodeles waltl</name>
    <name type="common">Iberian ribbed newt</name>
    <dbReference type="NCBI Taxonomy" id="8319"/>
    <lineage>
        <taxon>Eukaryota</taxon>
        <taxon>Metazoa</taxon>
        <taxon>Chordata</taxon>
        <taxon>Craniata</taxon>
        <taxon>Vertebrata</taxon>
        <taxon>Euteleostomi</taxon>
        <taxon>Amphibia</taxon>
        <taxon>Batrachia</taxon>
        <taxon>Caudata</taxon>
        <taxon>Salamandroidea</taxon>
        <taxon>Salamandridae</taxon>
        <taxon>Pleurodelinae</taxon>
        <taxon>Pleurodeles</taxon>
    </lineage>
</organism>
<comment type="caution">
    <text evidence="2">The sequence shown here is derived from an EMBL/GenBank/DDBJ whole genome shotgun (WGS) entry which is preliminary data.</text>
</comment>
<proteinExistence type="predicted"/>
<dbReference type="AlphaFoldDB" id="A0AAV7P8U7"/>
<dbReference type="Proteomes" id="UP001066276">
    <property type="component" value="Chromosome 7"/>
</dbReference>
<evidence type="ECO:0000256" key="1">
    <source>
        <dbReference type="SAM" id="MobiDB-lite"/>
    </source>
</evidence>
<evidence type="ECO:0000313" key="2">
    <source>
        <dbReference type="EMBL" id="KAJ1123677.1"/>
    </source>
</evidence>
<reference evidence="2" key="1">
    <citation type="journal article" date="2022" name="bioRxiv">
        <title>Sequencing and chromosome-scale assembly of the giantPleurodeles waltlgenome.</title>
        <authorList>
            <person name="Brown T."/>
            <person name="Elewa A."/>
            <person name="Iarovenko S."/>
            <person name="Subramanian E."/>
            <person name="Araus A.J."/>
            <person name="Petzold A."/>
            <person name="Susuki M."/>
            <person name="Suzuki K.-i.T."/>
            <person name="Hayashi T."/>
            <person name="Toyoda A."/>
            <person name="Oliveira C."/>
            <person name="Osipova E."/>
            <person name="Leigh N.D."/>
            <person name="Simon A."/>
            <person name="Yun M.H."/>
        </authorList>
    </citation>
    <scope>NUCLEOTIDE SEQUENCE</scope>
    <source>
        <strain evidence="2">20211129_DDA</strain>
        <tissue evidence="2">Liver</tissue>
    </source>
</reference>
<keyword evidence="3" id="KW-1185">Reference proteome</keyword>
<name>A0AAV7P8U7_PLEWA</name>
<protein>
    <submittedName>
        <fullName evidence="2">Uncharacterized protein</fullName>
    </submittedName>
</protein>
<gene>
    <name evidence="2" type="ORF">NDU88_002145</name>
</gene>
<feature type="region of interest" description="Disordered" evidence="1">
    <location>
        <begin position="78"/>
        <end position="122"/>
    </location>
</feature>
<dbReference type="EMBL" id="JANPWB010000011">
    <property type="protein sequence ID" value="KAJ1123677.1"/>
    <property type="molecule type" value="Genomic_DNA"/>
</dbReference>
<accession>A0AAV7P8U7</accession>
<sequence length="187" mass="21005">MSCACSTDRCRHFTALWRLPQGSRPRGQAPEGAAGRIEHGARSRAALFLSSTERDPRCFLGIVFGVWGILMAPKPIRTPRSLRARQSQDPGGARKDKKHPVPGLKEHSNPYAKGPQQRISDMEKDARNSVPTMFASMMRTKQMPQEKVARTHNPACQELMVGRYLLQLYLSKYLILYVMQGGWSQPA</sequence>
<evidence type="ECO:0000313" key="3">
    <source>
        <dbReference type="Proteomes" id="UP001066276"/>
    </source>
</evidence>